<organism evidence="8 9">
    <name type="scientific">Gluconacetobacter asukensis</name>
    <dbReference type="NCBI Taxonomy" id="1017181"/>
    <lineage>
        <taxon>Bacteria</taxon>
        <taxon>Pseudomonadati</taxon>
        <taxon>Pseudomonadota</taxon>
        <taxon>Alphaproteobacteria</taxon>
        <taxon>Acetobacterales</taxon>
        <taxon>Acetobacteraceae</taxon>
        <taxon>Gluconacetobacter</taxon>
    </lineage>
</organism>
<keyword evidence="4 5" id="KW-0326">Glycosidase</keyword>
<dbReference type="PRINTS" id="PR00740">
    <property type="entry name" value="GLHYDRLASE27"/>
</dbReference>
<dbReference type="Pfam" id="PF16499">
    <property type="entry name" value="Melibiase_2"/>
    <property type="match status" value="1"/>
</dbReference>
<evidence type="ECO:0000256" key="2">
    <source>
        <dbReference type="ARBA" id="ARBA00022729"/>
    </source>
</evidence>
<feature type="signal peptide" evidence="6">
    <location>
        <begin position="1"/>
        <end position="24"/>
    </location>
</feature>
<gene>
    <name evidence="8" type="ORF">HLH35_08465</name>
</gene>
<sequence length="390" mass="42466">MQPRGTIRAALLAMAALATGPARASGPPMGWNSWNHYGDKIRDADIRHAADALLSSGMAAAGYRTVIIDDGWQGQRDAQGNLQPDPSRFPDMKALADYIHGRGLRFGLYSSPGARTCAGRPGSEGHEAQDARRFAAWGVDYLKYDLCGFRRHLAGQDLDRQRAMMIDAYRRMGTALDATGRTVILALCSYGWSRVWEWAASTGGTIWRTTTDITPDYAAMMFNALSDQAIPDPPPGHWNDPDMLEIGNGDLTAPGAERTHLTLWVMLAAPLIAGNDLSAMTPETRAILTNRDVIAIDQDVSSHPGHLVSWNGAVQIWLRHLADGGTAIALVNTLDHAIDTTPGTALRATMTERSARELWTGRETGPLTPHTRFTIPARDVILLRLEGPSR</sequence>
<dbReference type="InterPro" id="IPR013785">
    <property type="entry name" value="Aldolase_TIM"/>
</dbReference>
<dbReference type="PANTHER" id="PTHR11452:SF75">
    <property type="entry name" value="ALPHA-GALACTOSIDASE MEL1"/>
    <property type="match status" value="1"/>
</dbReference>
<comment type="caution">
    <text evidence="8">The sequence shown here is derived from an EMBL/GenBank/DDBJ whole genome shotgun (WGS) entry which is preliminary data.</text>
</comment>
<dbReference type="CDD" id="cd14792">
    <property type="entry name" value="GH27"/>
    <property type="match status" value="1"/>
</dbReference>
<proteinExistence type="inferred from homology"/>
<keyword evidence="9" id="KW-1185">Reference proteome</keyword>
<dbReference type="SUPFAM" id="SSF51011">
    <property type="entry name" value="Glycosyl hydrolase domain"/>
    <property type="match status" value="1"/>
</dbReference>
<evidence type="ECO:0000256" key="1">
    <source>
        <dbReference type="ARBA" id="ARBA00009743"/>
    </source>
</evidence>
<dbReference type="PANTHER" id="PTHR11452">
    <property type="entry name" value="ALPHA-GALACTOSIDASE/ALPHA-N-ACETYLGALACTOSAMINIDASE"/>
    <property type="match status" value="1"/>
</dbReference>
<dbReference type="RefSeq" id="WP_182978738.1">
    <property type="nucleotide sequence ID" value="NZ_BAABGB010000025.1"/>
</dbReference>
<dbReference type="EMBL" id="JABEQE010000006">
    <property type="protein sequence ID" value="MBB2172155.1"/>
    <property type="molecule type" value="Genomic_DNA"/>
</dbReference>
<dbReference type="GO" id="GO:0005975">
    <property type="term" value="P:carbohydrate metabolic process"/>
    <property type="evidence" value="ECO:0007669"/>
    <property type="project" value="InterPro"/>
</dbReference>
<dbReference type="InterPro" id="IPR017853">
    <property type="entry name" value="GH"/>
</dbReference>
<evidence type="ECO:0000313" key="9">
    <source>
        <dbReference type="Proteomes" id="UP000577891"/>
    </source>
</evidence>
<dbReference type="InterPro" id="IPR013780">
    <property type="entry name" value="Glyco_hydro_b"/>
</dbReference>
<comment type="catalytic activity">
    <reaction evidence="5">
        <text>Hydrolysis of terminal, non-reducing alpha-D-galactose residues in alpha-D-galactosides, including galactose oligosaccharides, galactomannans and galactolipids.</text>
        <dbReference type="EC" id="3.2.1.22"/>
    </reaction>
</comment>
<reference evidence="8 9" key="1">
    <citation type="submission" date="2020-04" db="EMBL/GenBank/DDBJ databases">
        <title>Description of novel Gluconacetobacter.</title>
        <authorList>
            <person name="Sombolestani A."/>
        </authorList>
    </citation>
    <scope>NUCLEOTIDE SEQUENCE [LARGE SCALE GENOMIC DNA]</scope>
    <source>
        <strain evidence="8 9">LMG 27724</strain>
    </source>
</reference>
<evidence type="ECO:0000256" key="6">
    <source>
        <dbReference type="SAM" id="SignalP"/>
    </source>
</evidence>
<dbReference type="Pfam" id="PF17801">
    <property type="entry name" value="Melibiase_C"/>
    <property type="match status" value="1"/>
</dbReference>
<dbReference type="EC" id="3.2.1.22" evidence="5"/>
<dbReference type="SUPFAM" id="SSF51445">
    <property type="entry name" value="(Trans)glycosidases"/>
    <property type="match status" value="1"/>
</dbReference>
<evidence type="ECO:0000256" key="4">
    <source>
        <dbReference type="ARBA" id="ARBA00023295"/>
    </source>
</evidence>
<dbReference type="Gene3D" id="3.20.20.70">
    <property type="entry name" value="Aldolase class I"/>
    <property type="match status" value="1"/>
</dbReference>
<evidence type="ECO:0000259" key="7">
    <source>
        <dbReference type="Pfam" id="PF17801"/>
    </source>
</evidence>
<keyword evidence="2 6" id="KW-0732">Signal</keyword>
<feature type="chain" id="PRO_5031020927" description="Alpha-galactosidase" evidence="6">
    <location>
        <begin position="25"/>
        <end position="390"/>
    </location>
</feature>
<dbReference type="AlphaFoldDB" id="A0A7W4P2W0"/>
<dbReference type="Proteomes" id="UP000577891">
    <property type="component" value="Unassembled WGS sequence"/>
</dbReference>
<dbReference type="Gene3D" id="2.60.40.1180">
    <property type="entry name" value="Golgi alpha-mannosidase II"/>
    <property type="match status" value="1"/>
</dbReference>
<protein>
    <recommendedName>
        <fullName evidence="5">Alpha-galactosidase</fullName>
        <ecNumber evidence="5">3.2.1.22</ecNumber>
    </recommendedName>
    <alternativeName>
        <fullName evidence="5">Melibiase</fullName>
    </alternativeName>
</protein>
<evidence type="ECO:0000256" key="5">
    <source>
        <dbReference type="RuleBase" id="RU361168"/>
    </source>
</evidence>
<keyword evidence="5" id="KW-1015">Disulfide bond</keyword>
<dbReference type="InterPro" id="IPR041233">
    <property type="entry name" value="Melibiase_C"/>
</dbReference>
<dbReference type="InterPro" id="IPR002241">
    <property type="entry name" value="Glyco_hydro_27"/>
</dbReference>
<name>A0A7W4P2W0_9PROT</name>
<evidence type="ECO:0000313" key="8">
    <source>
        <dbReference type="EMBL" id="MBB2172155.1"/>
    </source>
</evidence>
<dbReference type="InterPro" id="IPR000111">
    <property type="entry name" value="Glyco_hydro_27/36_CS"/>
</dbReference>
<feature type="domain" description="Alpha galactosidase C-terminal" evidence="7">
    <location>
        <begin position="312"/>
        <end position="385"/>
    </location>
</feature>
<keyword evidence="3 5" id="KW-0378">Hydrolase</keyword>
<accession>A0A7W4P2W0</accession>
<comment type="similarity">
    <text evidence="1 5">Belongs to the glycosyl hydrolase 27 family.</text>
</comment>
<evidence type="ECO:0000256" key="3">
    <source>
        <dbReference type="ARBA" id="ARBA00022801"/>
    </source>
</evidence>
<dbReference type="GO" id="GO:0004557">
    <property type="term" value="F:alpha-galactosidase activity"/>
    <property type="evidence" value="ECO:0007669"/>
    <property type="project" value="UniProtKB-EC"/>
</dbReference>
<dbReference type="PROSITE" id="PS00512">
    <property type="entry name" value="ALPHA_GALACTOSIDASE"/>
    <property type="match status" value="1"/>
</dbReference>